<dbReference type="Proteomes" id="UP000198598">
    <property type="component" value="Unassembled WGS sequence"/>
</dbReference>
<keyword evidence="3 5" id="KW-1133">Transmembrane helix</keyword>
<evidence type="ECO:0000256" key="4">
    <source>
        <dbReference type="ARBA" id="ARBA00023136"/>
    </source>
</evidence>
<evidence type="ECO:0000313" key="6">
    <source>
        <dbReference type="EMBL" id="SFD48094.1"/>
    </source>
</evidence>
<dbReference type="AlphaFoldDB" id="A0A1I1SNS0"/>
<dbReference type="STRING" id="662367.SAMN05216167_105177"/>
<evidence type="ECO:0000256" key="3">
    <source>
        <dbReference type="ARBA" id="ARBA00022989"/>
    </source>
</evidence>
<keyword evidence="2 5" id="KW-0812">Transmembrane</keyword>
<proteinExistence type="predicted"/>
<accession>A0A1I1SNS0</accession>
<dbReference type="InterPro" id="IPR032808">
    <property type="entry name" value="DoxX"/>
</dbReference>
<name>A0A1I1SNS0_9BACT</name>
<evidence type="ECO:0000256" key="5">
    <source>
        <dbReference type="SAM" id="Phobius"/>
    </source>
</evidence>
<dbReference type="GO" id="GO:0016020">
    <property type="term" value="C:membrane"/>
    <property type="evidence" value="ECO:0007669"/>
    <property type="project" value="UniProtKB-SubCell"/>
</dbReference>
<keyword evidence="4 5" id="KW-0472">Membrane</keyword>
<keyword evidence="7" id="KW-1185">Reference proteome</keyword>
<feature type="transmembrane region" description="Helical" evidence="5">
    <location>
        <begin position="88"/>
        <end position="109"/>
    </location>
</feature>
<sequence length="142" mass="15352">MIDDPNMSSQQKPAKAIHSILWVTQVILAATFIWAAAMKLFQPVEKLAAMWPWTDQIPGTLVKLTGVADLIGAIGLILPSLLRIRPRLTPIAAIGIILLMISASIFHMARGEVTQIGPNIVFAGMAAFVAWGRFTKAPIAPK</sequence>
<evidence type="ECO:0000256" key="2">
    <source>
        <dbReference type="ARBA" id="ARBA00022692"/>
    </source>
</evidence>
<protein>
    <submittedName>
        <fullName evidence="6">DoxX-like family protein</fullName>
    </submittedName>
</protein>
<comment type="subcellular location">
    <subcellularLocation>
        <location evidence="1">Membrane</location>
        <topology evidence="1">Multi-pass membrane protein</topology>
    </subcellularLocation>
</comment>
<dbReference type="Pfam" id="PF13564">
    <property type="entry name" value="DoxX_2"/>
    <property type="match status" value="1"/>
</dbReference>
<gene>
    <name evidence="6" type="ORF">SAMN05216167_105177</name>
</gene>
<feature type="transmembrane region" description="Helical" evidence="5">
    <location>
        <begin position="115"/>
        <end position="134"/>
    </location>
</feature>
<organism evidence="6 7">
    <name type="scientific">Spirosoma endophyticum</name>
    <dbReference type="NCBI Taxonomy" id="662367"/>
    <lineage>
        <taxon>Bacteria</taxon>
        <taxon>Pseudomonadati</taxon>
        <taxon>Bacteroidota</taxon>
        <taxon>Cytophagia</taxon>
        <taxon>Cytophagales</taxon>
        <taxon>Cytophagaceae</taxon>
        <taxon>Spirosoma</taxon>
    </lineage>
</organism>
<evidence type="ECO:0000256" key="1">
    <source>
        <dbReference type="ARBA" id="ARBA00004141"/>
    </source>
</evidence>
<dbReference type="EMBL" id="FOLQ01000005">
    <property type="protein sequence ID" value="SFD48094.1"/>
    <property type="molecule type" value="Genomic_DNA"/>
</dbReference>
<feature type="transmembrane region" description="Helical" evidence="5">
    <location>
        <begin position="61"/>
        <end position="81"/>
    </location>
</feature>
<feature type="transmembrane region" description="Helical" evidence="5">
    <location>
        <begin position="20"/>
        <end position="41"/>
    </location>
</feature>
<evidence type="ECO:0000313" key="7">
    <source>
        <dbReference type="Proteomes" id="UP000198598"/>
    </source>
</evidence>
<reference evidence="6 7" key="1">
    <citation type="submission" date="2016-10" db="EMBL/GenBank/DDBJ databases">
        <authorList>
            <person name="de Groot N.N."/>
        </authorList>
    </citation>
    <scope>NUCLEOTIDE SEQUENCE [LARGE SCALE GENOMIC DNA]</scope>
    <source>
        <strain evidence="6 7">DSM 26130</strain>
    </source>
</reference>